<keyword evidence="1" id="KW-0175">Coiled coil</keyword>
<feature type="chain" id="PRO_5012955796" description="DUF3251 domain-containing protein" evidence="2">
    <location>
        <begin position="22"/>
        <end position="180"/>
    </location>
</feature>
<feature type="signal peptide" evidence="2">
    <location>
        <begin position="1"/>
        <end position="21"/>
    </location>
</feature>
<evidence type="ECO:0000256" key="2">
    <source>
        <dbReference type="SAM" id="SignalP"/>
    </source>
</evidence>
<sequence>MVRNYFAALTTAMLLAGCTTAPPHQVNQLHNQVSKLNKEMGQLTRQASALEQQNSLNVNSSQGAWLIPGAKTPVVLQSQMGDLNLSLTAPEADDGSSKIRLHIQAKDASRLQPFSARIEWGERDSASGKPLPGSNQNQQIHVDGGLTASQSITVTLQLNGIQPEQLGYVRVHDIVPDSGQ</sequence>
<evidence type="ECO:0000256" key="1">
    <source>
        <dbReference type="SAM" id="Coils"/>
    </source>
</evidence>
<dbReference type="NCBIfam" id="NF008575">
    <property type="entry name" value="PRK11530.1"/>
    <property type="match status" value="1"/>
</dbReference>
<proteinExistence type="predicted"/>
<dbReference type="STRING" id="1926881.BTJ39_18870"/>
<dbReference type="Pfam" id="PF11622">
    <property type="entry name" value="DUF3251"/>
    <property type="match status" value="1"/>
</dbReference>
<name>A0A1S8YGK1_9GAMM</name>
<dbReference type="InterPro" id="IPR037125">
    <property type="entry name" value="YajI-like_sf"/>
</dbReference>
<dbReference type="EMBL" id="MRUL01000017">
    <property type="protein sequence ID" value="OON38105.1"/>
    <property type="molecule type" value="Genomic_DNA"/>
</dbReference>
<gene>
    <name evidence="4" type="ORF">BTJ39_18870</name>
</gene>
<keyword evidence="2" id="KW-0732">Signal</keyword>
<dbReference type="Proteomes" id="UP000190667">
    <property type="component" value="Unassembled WGS sequence"/>
</dbReference>
<dbReference type="InterPro" id="IPR021658">
    <property type="entry name" value="DUF3251"/>
</dbReference>
<keyword evidence="5" id="KW-1185">Reference proteome</keyword>
<dbReference type="Gene3D" id="2.60.40.1620">
    <property type="entry name" value="Lipoprotein YajI-like"/>
    <property type="match status" value="1"/>
</dbReference>
<evidence type="ECO:0000313" key="4">
    <source>
        <dbReference type="EMBL" id="OON38105.1"/>
    </source>
</evidence>
<accession>A0A1S8YGK1</accession>
<reference evidence="4 5" key="1">
    <citation type="submission" date="2016-12" db="EMBL/GenBank/DDBJ databases">
        <title>Izhakiella australiana sp. nov. of genus Izhakiella isolated from Australian desert.</title>
        <authorList>
            <person name="Ji M."/>
        </authorList>
    </citation>
    <scope>NUCLEOTIDE SEQUENCE [LARGE SCALE GENOMIC DNA]</scope>
    <source>
        <strain evidence="4 5">D4N98</strain>
    </source>
</reference>
<feature type="domain" description="DUF3251" evidence="3">
    <location>
        <begin position="23"/>
        <end position="176"/>
    </location>
</feature>
<protein>
    <recommendedName>
        <fullName evidence="3">DUF3251 domain-containing protein</fullName>
    </recommendedName>
</protein>
<evidence type="ECO:0000259" key="3">
    <source>
        <dbReference type="Pfam" id="PF11622"/>
    </source>
</evidence>
<comment type="caution">
    <text evidence="4">The sequence shown here is derived from an EMBL/GenBank/DDBJ whole genome shotgun (WGS) entry which is preliminary data.</text>
</comment>
<feature type="coiled-coil region" evidence="1">
    <location>
        <begin position="26"/>
        <end position="53"/>
    </location>
</feature>
<evidence type="ECO:0000313" key="5">
    <source>
        <dbReference type="Proteomes" id="UP000190667"/>
    </source>
</evidence>
<dbReference type="PROSITE" id="PS51257">
    <property type="entry name" value="PROKAR_LIPOPROTEIN"/>
    <property type="match status" value="1"/>
</dbReference>
<organism evidence="4 5">
    <name type="scientific">Izhakiella australiensis</name>
    <dbReference type="NCBI Taxonomy" id="1926881"/>
    <lineage>
        <taxon>Bacteria</taxon>
        <taxon>Pseudomonadati</taxon>
        <taxon>Pseudomonadota</taxon>
        <taxon>Gammaproteobacteria</taxon>
        <taxon>Enterobacterales</taxon>
        <taxon>Erwiniaceae</taxon>
        <taxon>Izhakiella</taxon>
    </lineage>
</organism>
<dbReference type="AlphaFoldDB" id="A0A1S8YGK1"/>